<evidence type="ECO:0000313" key="2">
    <source>
        <dbReference type="Proteomes" id="UP000177855"/>
    </source>
</evidence>
<comment type="caution">
    <text evidence="1">The sequence shown here is derived from an EMBL/GenBank/DDBJ whole genome shotgun (WGS) entry which is preliminary data.</text>
</comment>
<proteinExistence type="predicted"/>
<dbReference type="EMBL" id="MGHS01000024">
    <property type="protein sequence ID" value="OGM76558.1"/>
    <property type="molecule type" value="Genomic_DNA"/>
</dbReference>
<protein>
    <recommendedName>
        <fullName evidence="3">POTRA domain-containing protein</fullName>
    </recommendedName>
</protein>
<accession>A0A1F8CLE5</accession>
<dbReference type="STRING" id="1802532.A2210_02790"/>
<name>A0A1F8CLE5_9BACT</name>
<gene>
    <name evidence="1" type="ORF">A2210_02790</name>
</gene>
<sequence length="230" mass="25390">MKARFIKLVIAALLLLGIPGIFLSLPALVKVNHMDCKSQYGPCGAALEEKIKKSEGLSLRGAKGTLGSLLKNEVGIEDFSIQYKIPDRLVVDVILTKPKFALKKEGQPQFVLIDKEGIALRWEDSTNLPFIETDGGVPNVGEIAQSREIFALNLMYDVFSAYEIQMGKITDDSLVIDMEGGLTVLFPLEGDKDVLTGSLALILAKLKLHPQDSRINVREIDLRFKNPVLR</sequence>
<dbReference type="Proteomes" id="UP000177855">
    <property type="component" value="Unassembled WGS sequence"/>
</dbReference>
<reference evidence="1 2" key="1">
    <citation type="journal article" date="2016" name="Nat. Commun.">
        <title>Thousands of microbial genomes shed light on interconnected biogeochemical processes in an aquifer system.</title>
        <authorList>
            <person name="Anantharaman K."/>
            <person name="Brown C.T."/>
            <person name="Hug L.A."/>
            <person name="Sharon I."/>
            <person name="Castelle C.J."/>
            <person name="Probst A.J."/>
            <person name="Thomas B.C."/>
            <person name="Singh A."/>
            <person name="Wilkins M.J."/>
            <person name="Karaoz U."/>
            <person name="Brodie E.L."/>
            <person name="Williams K.H."/>
            <person name="Hubbard S.S."/>
            <person name="Banfield J.F."/>
        </authorList>
    </citation>
    <scope>NUCLEOTIDE SEQUENCE [LARGE SCALE GENOMIC DNA]</scope>
</reference>
<dbReference type="AlphaFoldDB" id="A0A1F8CLE5"/>
<evidence type="ECO:0008006" key="3">
    <source>
        <dbReference type="Google" id="ProtNLM"/>
    </source>
</evidence>
<organism evidence="1 2">
    <name type="scientific">Candidatus Woesebacteria bacterium RIFOXYA1_FULL_40_18</name>
    <dbReference type="NCBI Taxonomy" id="1802532"/>
    <lineage>
        <taxon>Bacteria</taxon>
        <taxon>Candidatus Woeseibacteriota</taxon>
    </lineage>
</organism>
<evidence type="ECO:0000313" key="1">
    <source>
        <dbReference type="EMBL" id="OGM76558.1"/>
    </source>
</evidence>